<gene>
    <name evidence="2" type="ORF">CONCODRAFT_7755</name>
</gene>
<keyword evidence="3" id="KW-1185">Reference proteome</keyword>
<accession>A0A137P402</accession>
<organism evidence="2 3">
    <name type="scientific">Conidiobolus coronatus (strain ATCC 28846 / CBS 209.66 / NRRL 28638)</name>
    <name type="common">Delacroixia coronata</name>
    <dbReference type="NCBI Taxonomy" id="796925"/>
    <lineage>
        <taxon>Eukaryota</taxon>
        <taxon>Fungi</taxon>
        <taxon>Fungi incertae sedis</taxon>
        <taxon>Zoopagomycota</taxon>
        <taxon>Entomophthoromycotina</taxon>
        <taxon>Entomophthoromycetes</taxon>
        <taxon>Entomophthorales</taxon>
        <taxon>Ancylistaceae</taxon>
        <taxon>Conidiobolus</taxon>
    </lineage>
</organism>
<evidence type="ECO:0008006" key="4">
    <source>
        <dbReference type="Google" id="ProtNLM"/>
    </source>
</evidence>
<evidence type="ECO:0000313" key="3">
    <source>
        <dbReference type="Proteomes" id="UP000070444"/>
    </source>
</evidence>
<reference evidence="2 3" key="1">
    <citation type="journal article" date="2015" name="Genome Biol. Evol.">
        <title>Phylogenomic analyses indicate that early fungi evolved digesting cell walls of algal ancestors of land plants.</title>
        <authorList>
            <person name="Chang Y."/>
            <person name="Wang S."/>
            <person name="Sekimoto S."/>
            <person name="Aerts A.L."/>
            <person name="Choi C."/>
            <person name="Clum A."/>
            <person name="LaButti K.M."/>
            <person name="Lindquist E.A."/>
            <person name="Yee Ngan C."/>
            <person name="Ohm R.A."/>
            <person name="Salamov A.A."/>
            <person name="Grigoriev I.V."/>
            <person name="Spatafora J.W."/>
            <person name="Berbee M.L."/>
        </authorList>
    </citation>
    <scope>NUCLEOTIDE SEQUENCE [LARGE SCALE GENOMIC DNA]</scope>
    <source>
        <strain evidence="2 3">NRRL 28638</strain>
    </source>
</reference>
<sequence length="159" mass="16785">MKLIVLLSLLATPIISQSCFNSESVINCAINAENTLRNNCANNLQCACSESQRLVACYRSCEGDPNFLGQIASANAQASQYCNGGSFVRSPVGALPSAIPGVWGGPSIQSVNVNSAMIDATATFRTGSWNSRSFRNSGMKLNPLKTLPVVLIISSIALL</sequence>
<evidence type="ECO:0000313" key="2">
    <source>
        <dbReference type="EMBL" id="KXN69745.1"/>
    </source>
</evidence>
<evidence type="ECO:0000256" key="1">
    <source>
        <dbReference type="SAM" id="SignalP"/>
    </source>
</evidence>
<feature type="signal peptide" evidence="1">
    <location>
        <begin position="1"/>
        <end position="16"/>
    </location>
</feature>
<dbReference type="AlphaFoldDB" id="A0A137P402"/>
<dbReference type="EMBL" id="KQ964524">
    <property type="protein sequence ID" value="KXN69745.1"/>
    <property type="molecule type" value="Genomic_DNA"/>
</dbReference>
<dbReference type="Proteomes" id="UP000070444">
    <property type="component" value="Unassembled WGS sequence"/>
</dbReference>
<dbReference type="PROSITE" id="PS51257">
    <property type="entry name" value="PROKAR_LIPOPROTEIN"/>
    <property type="match status" value="1"/>
</dbReference>
<proteinExistence type="predicted"/>
<protein>
    <recommendedName>
        <fullName evidence="4">Extracellular membrane protein CFEM domain-containing protein</fullName>
    </recommendedName>
</protein>
<name>A0A137P402_CONC2</name>
<keyword evidence="1" id="KW-0732">Signal</keyword>
<feature type="chain" id="PRO_5007294413" description="Extracellular membrane protein CFEM domain-containing protein" evidence="1">
    <location>
        <begin position="17"/>
        <end position="159"/>
    </location>
</feature>